<dbReference type="Gene3D" id="3.10.50.10">
    <property type="match status" value="1"/>
</dbReference>
<evidence type="ECO:0000256" key="2">
    <source>
        <dbReference type="ARBA" id="ARBA00023295"/>
    </source>
</evidence>
<dbReference type="Pfam" id="PF00704">
    <property type="entry name" value="Glyco_hydro_18"/>
    <property type="match status" value="1"/>
</dbReference>
<dbReference type="InterPro" id="IPR051887">
    <property type="entry name" value="GH18_Domain-Containing"/>
</dbReference>
<keyword evidence="2" id="KW-0326">Glycosidase</keyword>
<protein>
    <submittedName>
        <fullName evidence="4">Di-N-acetylchitobiase-like</fullName>
    </submittedName>
</protein>
<dbReference type="InterPro" id="IPR017853">
    <property type="entry name" value="GH"/>
</dbReference>
<name>A0A2P2IB42_9CRUS</name>
<proteinExistence type="evidence at transcript level"/>
<dbReference type="PROSITE" id="PS51910">
    <property type="entry name" value="GH18_2"/>
    <property type="match status" value="1"/>
</dbReference>
<dbReference type="AlphaFoldDB" id="A0A2P2IB42"/>
<feature type="domain" description="GH18" evidence="3">
    <location>
        <begin position="1"/>
        <end position="171"/>
    </location>
</feature>
<dbReference type="InterPro" id="IPR029070">
    <property type="entry name" value="Chitinase_insertion_sf"/>
</dbReference>
<dbReference type="PANTHER" id="PTHR46290:SF1">
    <property type="entry name" value="DI-N-ACETYLCHITOBIASE"/>
    <property type="match status" value="1"/>
</dbReference>
<dbReference type="GO" id="GO:0005615">
    <property type="term" value="C:extracellular space"/>
    <property type="evidence" value="ECO:0007669"/>
    <property type="project" value="TreeGrafter"/>
</dbReference>
<dbReference type="PANTHER" id="PTHR46290">
    <property type="entry name" value="DI-N-ACETYLCHITOBIASE"/>
    <property type="match status" value="1"/>
</dbReference>
<evidence type="ECO:0000256" key="1">
    <source>
        <dbReference type="ARBA" id="ARBA00022801"/>
    </source>
</evidence>
<evidence type="ECO:0000259" key="3">
    <source>
        <dbReference type="PROSITE" id="PS51910"/>
    </source>
</evidence>
<dbReference type="SUPFAM" id="SSF51445">
    <property type="entry name" value="(Trans)glycosidases"/>
    <property type="match status" value="1"/>
</dbReference>
<dbReference type="GO" id="GO:0016798">
    <property type="term" value="F:hydrolase activity, acting on glycosyl bonds"/>
    <property type="evidence" value="ECO:0007669"/>
    <property type="project" value="UniProtKB-KW"/>
</dbReference>
<dbReference type="GO" id="GO:0009313">
    <property type="term" value="P:oligosaccharide catabolic process"/>
    <property type="evidence" value="ECO:0007669"/>
    <property type="project" value="TreeGrafter"/>
</dbReference>
<dbReference type="FunFam" id="3.10.50.10:FF:000006">
    <property type="entry name" value="Chitobiase, di-N-acetyl"/>
    <property type="match status" value="1"/>
</dbReference>
<dbReference type="Gene3D" id="3.20.20.80">
    <property type="entry name" value="Glycosidases"/>
    <property type="match status" value="1"/>
</dbReference>
<evidence type="ECO:0000313" key="4">
    <source>
        <dbReference type="EMBL" id="LAB71237.1"/>
    </source>
</evidence>
<accession>A0A2P2IB42</accession>
<reference evidence="4" key="1">
    <citation type="journal article" date="2018" name="Biosci. Biotechnol. Biochem.">
        <title>Polysaccharide hydrolase of the hadal zone amphipods Hirondellea gigas.</title>
        <authorList>
            <person name="Kobayashi H."/>
            <person name="Nagahama T."/>
            <person name="Arai W."/>
            <person name="Sasagawa Y."/>
            <person name="Umeda M."/>
            <person name="Hayashi T."/>
            <person name="Nikaido I."/>
            <person name="Watanabe H."/>
            <person name="Oguri K."/>
            <person name="Kitazato H."/>
            <person name="Fujioka K."/>
            <person name="Kido Y."/>
            <person name="Takami H."/>
        </authorList>
    </citation>
    <scope>NUCLEOTIDE SEQUENCE</scope>
    <source>
        <tissue evidence="4">Whole body</tissue>
    </source>
</reference>
<dbReference type="InterPro" id="IPR001223">
    <property type="entry name" value="Glyco_hydro18_cat"/>
</dbReference>
<dbReference type="EMBL" id="IACF01005654">
    <property type="protein sequence ID" value="LAB71237.1"/>
    <property type="molecule type" value="mRNA"/>
</dbReference>
<keyword evidence="1" id="KW-0378">Hydrolase</keyword>
<sequence>MLFMMPSLEDRANSGLEMAMEGVESYLSLGIPKNKLVLGLPWYGYRYTCIQYFQNNNTCVIEKVEFQGAPCSDAAGRQFTYAYIKNLMNEKNITQVWENDTATPYYNYEDPSVSDGTIQMRYDNPHSLKIKIDYAMNLGLLGAGMWNANSLDPSDSAYAILQRAEMWGVMP</sequence>
<organism evidence="4">
    <name type="scientific">Hirondellea gigas</name>
    <dbReference type="NCBI Taxonomy" id="1518452"/>
    <lineage>
        <taxon>Eukaryota</taxon>
        <taxon>Metazoa</taxon>
        <taxon>Ecdysozoa</taxon>
        <taxon>Arthropoda</taxon>
        <taxon>Crustacea</taxon>
        <taxon>Multicrustacea</taxon>
        <taxon>Malacostraca</taxon>
        <taxon>Eumalacostraca</taxon>
        <taxon>Peracarida</taxon>
        <taxon>Amphipoda</taxon>
        <taxon>Amphilochidea</taxon>
        <taxon>Lysianassida</taxon>
        <taxon>Lysianassidira</taxon>
        <taxon>Lysianassoidea</taxon>
        <taxon>Lysianassidae</taxon>
        <taxon>Hirondellea</taxon>
    </lineage>
</organism>